<gene>
    <name evidence="2" type="ORF">LR394_35190</name>
</gene>
<protein>
    <submittedName>
        <fullName evidence="2">DUF4263 domain-containing protein</fullName>
    </submittedName>
</protein>
<keyword evidence="3" id="KW-1185">Reference proteome</keyword>
<dbReference type="AlphaFoldDB" id="A0A9X1NLU4"/>
<dbReference type="EMBL" id="JAJOMB010000027">
    <property type="protein sequence ID" value="MCD5316154.1"/>
    <property type="molecule type" value="Genomic_DNA"/>
</dbReference>
<accession>A0A9X1NLU4</accession>
<proteinExistence type="predicted"/>
<sequence>MTWTTPLPGYAAPAGSGAPDAGPYVDALALEYQRLLNAGEFNVERKAQSFFERHPCLLPGSSGNSMRTGFSPWPSAVISQPPLPGLRKRVPDFLWIATDSAHLMPVFIEIERADKPWFTAGEVQSHELTQSIDQIVEWRSWFDQPGNREIFLRDYQIPTHMAQRAWKPEYILVHGRSTEFHGNPFLDRKRAQIQSDIKMMTFDSISPNRNATDWGAVKLRSQGQYEAISVPATFSVIEGAPFTDVARLDDIIDECPDISAERKESLHETLIDLRKQRGPGVHVRVARRR</sequence>
<dbReference type="Proteomes" id="UP001138997">
    <property type="component" value="Unassembled WGS sequence"/>
</dbReference>
<feature type="domain" description="Shedu protein SduA C-terminal" evidence="1">
    <location>
        <begin position="44"/>
        <end position="204"/>
    </location>
</feature>
<dbReference type="Pfam" id="PF14082">
    <property type="entry name" value="SduA_C"/>
    <property type="match status" value="1"/>
</dbReference>
<evidence type="ECO:0000313" key="3">
    <source>
        <dbReference type="Proteomes" id="UP001138997"/>
    </source>
</evidence>
<dbReference type="RefSeq" id="WP_231449006.1">
    <property type="nucleotide sequence ID" value="NZ_JAJOMB010000027.1"/>
</dbReference>
<reference evidence="2" key="1">
    <citation type="submission" date="2021-11" db="EMBL/GenBank/DDBJ databases">
        <title>Streptomyces corallinus and Kineosporia corallina sp. nov., two new coral-derived marine actinobacteria.</title>
        <authorList>
            <person name="Buangrab K."/>
            <person name="Sutthacheep M."/>
            <person name="Yeemin T."/>
            <person name="Harunari E."/>
            <person name="Igarashi Y."/>
            <person name="Sripreechasak P."/>
            <person name="Kanchanasin P."/>
            <person name="Tanasupawat S."/>
            <person name="Phongsopitanun W."/>
        </authorList>
    </citation>
    <scope>NUCLEOTIDE SEQUENCE</scope>
    <source>
        <strain evidence="2">JCM 31032</strain>
    </source>
</reference>
<evidence type="ECO:0000313" key="2">
    <source>
        <dbReference type="EMBL" id="MCD5316154.1"/>
    </source>
</evidence>
<dbReference type="InterPro" id="IPR025359">
    <property type="entry name" value="SduA_C"/>
</dbReference>
<organism evidence="2 3">
    <name type="scientific">Kineosporia babensis</name>
    <dbReference type="NCBI Taxonomy" id="499548"/>
    <lineage>
        <taxon>Bacteria</taxon>
        <taxon>Bacillati</taxon>
        <taxon>Actinomycetota</taxon>
        <taxon>Actinomycetes</taxon>
        <taxon>Kineosporiales</taxon>
        <taxon>Kineosporiaceae</taxon>
        <taxon>Kineosporia</taxon>
    </lineage>
</organism>
<evidence type="ECO:0000259" key="1">
    <source>
        <dbReference type="Pfam" id="PF14082"/>
    </source>
</evidence>
<comment type="caution">
    <text evidence="2">The sequence shown here is derived from an EMBL/GenBank/DDBJ whole genome shotgun (WGS) entry which is preliminary data.</text>
</comment>
<name>A0A9X1NLU4_9ACTN</name>